<dbReference type="Gene3D" id="3.40.50.970">
    <property type="match status" value="1"/>
</dbReference>
<gene>
    <name evidence="10" type="ORF">HYALB_00005279</name>
</gene>
<evidence type="ECO:0000256" key="8">
    <source>
        <dbReference type="ARBA" id="ARBA00023239"/>
    </source>
</evidence>
<evidence type="ECO:0000313" key="11">
    <source>
        <dbReference type="Proteomes" id="UP000701801"/>
    </source>
</evidence>
<evidence type="ECO:0000256" key="6">
    <source>
        <dbReference type="ARBA" id="ARBA00022842"/>
    </source>
</evidence>
<keyword evidence="4" id="KW-0479">Metal-binding</keyword>
<name>A0A9N9Q2I1_9HELO</name>
<dbReference type="InterPro" id="IPR029035">
    <property type="entry name" value="DHS-like_NAD/FAD-binding_dom"/>
</dbReference>
<feature type="non-terminal residue" evidence="10">
    <location>
        <position position="284"/>
    </location>
</feature>
<dbReference type="Pfam" id="PF02775">
    <property type="entry name" value="TPP_enzyme_C"/>
    <property type="match status" value="1"/>
</dbReference>
<evidence type="ECO:0000259" key="9">
    <source>
        <dbReference type="Pfam" id="PF02775"/>
    </source>
</evidence>
<evidence type="ECO:0000256" key="4">
    <source>
        <dbReference type="ARBA" id="ARBA00022723"/>
    </source>
</evidence>
<evidence type="ECO:0000256" key="2">
    <source>
        <dbReference type="ARBA" id="ARBA00007812"/>
    </source>
</evidence>
<keyword evidence="7" id="KW-0786">Thiamine pyrophosphate</keyword>
<keyword evidence="11" id="KW-1185">Reference proteome</keyword>
<accession>A0A9N9Q2I1</accession>
<comment type="caution">
    <text evidence="10">The sequence shown here is derived from an EMBL/GenBank/DDBJ whole genome shotgun (WGS) entry which is preliminary data.</text>
</comment>
<evidence type="ECO:0000256" key="5">
    <source>
        <dbReference type="ARBA" id="ARBA00022793"/>
    </source>
</evidence>
<reference evidence="10" key="1">
    <citation type="submission" date="2021-07" db="EMBL/GenBank/DDBJ databases">
        <authorList>
            <person name="Durling M."/>
        </authorList>
    </citation>
    <scope>NUCLEOTIDE SEQUENCE</scope>
</reference>
<dbReference type="GO" id="GO:0005634">
    <property type="term" value="C:nucleus"/>
    <property type="evidence" value="ECO:0007669"/>
    <property type="project" value="TreeGrafter"/>
</dbReference>
<keyword evidence="8" id="KW-0456">Lyase</keyword>
<dbReference type="InterPro" id="IPR029061">
    <property type="entry name" value="THDP-binding"/>
</dbReference>
<dbReference type="EMBL" id="CAJVRM010000006">
    <property type="protein sequence ID" value="CAG8971041.1"/>
    <property type="molecule type" value="Genomic_DNA"/>
</dbReference>
<dbReference type="GO" id="GO:0030976">
    <property type="term" value="F:thiamine pyrophosphate binding"/>
    <property type="evidence" value="ECO:0007669"/>
    <property type="project" value="InterPro"/>
</dbReference>
<evidence type="ECO:0000256" key="3">
    <source>
        <dbReference type="ARBA" id="ARBA00014422"/>
    </source>
</evidence>
<dbReference type="GO" id="GO:0004737">
    <property type="term" value="F:pyruvate decarboxylase activity"/>
    <property type="evidence" value="ECO:0007669"/>
    <property type="project" value="TreeGrafter"/>
</dbReference>
<comment type="cofactor">
    <cofactor evidence="1">
        <name>thiamine diphosphate</name>
        <dbReference type="ChEBI" id="CHEBI:58937"/>
    </cofactor>
</comment>
<dbReference type="Proteomes" id="UP000701801">
    <property type="component" value="Unassembled WGS sequence"/>
</dbReference>
<keyword evidence="6" id="KW-0460">Magnesium</keyword>
<dbReference type="GO" id="GO:0046872">
    <property type="term" value="F:metal ion binding"/>
    <property type="evidence" value="ECO:0007669"/>
    <property type="project" value="UniProtKB-KW"/>
</dbReference>
<proteinExistence type="inferred from homology"/>
<dbReference type="FunFam" id="3.40.50.970:FF:000024">
    <property type="entry name" value="Pyruvate decarboxylase isozyme"/>
    <property type="match status" value="1"/>
</dbReference>
<dbReference type="GO" id="GO:0005829">
    <property type="term" value="C:cytosol"/>
    <property type="evidence" value="ECO:0007669"/>
    <property type="project" value="TreeGrafter"/>
</dbReference>
<dbReference type="GO" id="GO:0000949">
    <property type="term" value="P:aromatic amino acid family catabolic process to alcohol via Ehrlich pathway"/>
    <property type="evidence" value="ECO:0007669"/>
    <property type="project" value="TreeGrafter"/>
</dbReference>
<feature type="non-terminal residue" evidence="10">
    <location>
        <position position="1"/>
    </location>
</feature>
<keyword evidence="5" id="KW-0210">Decarboxylase</keyword>
<comment type="similarity">
    <text evidence="2">Belongs to the TPP enzyme family.</text>
</comment>
<dbReference type="AlphaFoldDB" id="A0A9N9Q2I1"/>
<dbReference type="PANTHER" id="PTHR43452:SF30">
    <property type="entry name" value="PYRUVATE DECARBOXYLASE ISOZYME 1-RELATED"/>
    <property type="match status" value="1"/>
</dbReference>
<evidence type="ECO:0000313" key="10">
    <source>
        <dbReference type="EMBL" id="CAG8971041.1"/>
    </source>
</evidence>
<dbReference type="SUPFAM" id="SSF52467">
    <property type="entry name" value="DHS-like NAD/FAD-binding domain"/>
    <property type="match status" value="1"/>
</dbReference>
<feature type="domain" description="Thiamine pyrophosphate enzyme TPP-binding" evidence="9">
    <location>
        <begin position="131"/>
        <end position="183"/>
    </location>
</feature>
<dbReference type="Gene3D" id="3.40.50.1220">
    <property type="entry name" value="TPP-binding domain"/>
    <property type="match status" value="1"/>
</dbReference>
<dbReference type="InterPro" id="IPR012110">
    <property type="entry name" value="PDC/IPDC-like"/>
</dbReference>
<dbReference type="InterPro" id="IPR011766">
    <property type="entry name" value="TPP_enzyme_TPP-bd"/>
</dbReference>
<evidence type="ECO:0000256" key="1">
    <source>
        <dbReference type="ARBA" id="ARBA00001964"/>
    </source>
</evidence>
<protein>
    <recommendedName>
        <fullName evidence="3">Pyruvate decarboxylase</fullName>
    </recommendedName>
</protein>
<dbReference type="InterPro" id="IPR047214">
    <property type="entry name" value="TPP_PDC_IPDC"/>
</dbReference>
<dbReference type="PANTHER" id="PTHR43452">
    <property type="entry name" value="PYRUVATE DECARBOXYLASE"/>
    <property type="match status" value="1"/>
</dbReference>
<dbReference type="SUPFAM" id="SSF52518">
    <property type="entry name" value="Thiamin diphosphate-binding fold (THDP-binding)"/>
    <property type="match status" value="1"/>
</dbReference>
<organism evidence="10 11">
    <name type="scientific">Hymenoscyphus albidus</name>
    <dbReference type="NCBI Taxonomy" id="595503"/>
    <lineage>
        <taxon>Eukaryota</taxon>
        <taxon>Fungi</taxon>
        <taxon>Dikarya</taxon>
        <taxon>Ascomycota</taxon>
        <taxon>Pezizomycotina</taxon>
        <taxon>Leotiomycetes</taxon>
        <taxon>Helotiales</taxon>
        <taxon>Helotiaceae</taxon>
        <taxon>Hymenoscyphus</taxon>
    </lineage>
</organism>
<dbReference type="OrthoDB" id="3970464at2759"/>
<dbReference type="CDD" id="cd02005">
    <property type="entry name" value="TPP_PDC_IPDC"/>
    <property type="match status" value="1"/>
</dbReference>
<sequence>IWWVVSGTEDLILTIGAINSDFNTGGFSYKTSQLNTIDFHSTHIAVRYSEYPGVHMRGVLRKIIGKVDHKQLSPVPGPIAKNKFPENEDNVPTITQAWIWPKIGEFLKEKDIVVTETGTADFGILETKFPKAVTAISQVLWGSIGYSVGACQGAALAARDMDEKRRTILFVGDGSFQLTAQELNFGFVICNEGYTIERFIHGFDATYNDIATWSFKDLVKVFGAKEGTYKTYQIKTKEEVKKIFGDEDFTAADTLQFVEIYIPKDDAPRALKLTAEAAATKNRS</sequence>
<evidence type="ECO:0000256" key="7">
    <source>
        <dbReference type="ARBA" id="ARBA00023052"/>
    </source>
</evidence>